<dbReference type="Pfam" id="PF18394">
    <property type="entry name" value="TBK1_CCD1"/>
    <property type="match status" value="1"/>
</dbReference>
<dbReference type="OrthoDB" id="10013850at2759"/>
<evidence type="ECO:0000256" key="2">
    <source>
        <dbReference type="ARBA" id="ARBA00022490"/>
    </source>
</evidence>
<evidence type="ECO:0000256" key="4">
    <source>
        <dbReference type="ARBA" id="ARBA00022679"/>
    </source>
</evidence>
<dbReference type="GO" id="GO:0009967">
    <property type="term" value="P:positive regulation of signal transduction"/>
    <property type="evidence" value="ECO:0007669"/>
    <property type="project" value="UniProtKB-ARBA"/>
</dbReference>
<evidence type="ECO:0000256" key="7">
    <source>
        <dbReference type="ARBA" id="ARBA00022840"/>
    </source>
</evidence>
<dbReference type="RefSeq" id="XP_013401671.1">
    <property type="nucleotide sequence ID" value="XM_013546217.1"/>
</dbReference>
<reference evidence="12" key="1">
    <citation type="submission" date="2025-08" db="UniProtKB">
        <authorList>
            <consortium name="RefSeq"/>
        </authorList>
    </citation>
    <scope>IDENTIFICATION</scope>
    <source>
        <tissue evidence="12">Gonads</tissue>
    </source>
</reference>
<dbReference type="PANTHER" id="PTHR22969:SF15">
    <property type="entry name" value="FI05319P"/>
    <property type="match status" value="1"/>
</dbReference>
<dbReference type="KEGG" id="lak:106167428"/>
<dbReference type="Pfam" id="PF18396">
    <property type="entry name" value="TBK1_ULD"/>
    <property type="match status" value="1"/>
</dbReference>
<keyword evidence="3" id="KW-0723">Serine/threonine-protein kinase</keyword>
<name>A0A1S3IUR1_LINAN</name>
<evidence type="ECO:0000256" key="6">
    <source>
        <dbReference type="ARBA" id="ARBA00022777"/>
    </source>
</evidence>
<dbReference type="SUPFAM" id="SSF56112">
    <property type="entry name" value="Protein kinase-like (PK-like)"/>
    <property type="match status" value="1"/>
</dbReference>
<evidence type="ECO:0000256" key="5">
    <source>
        <dbReference type="ARBA" id="ARBA00022741"/>
    </source>
</evidence>
<dbReference type="FunFam" id="1.10.510.10:FF:000100">
    <property type="entry name" value="inhibitor of nuclear factor kappa-B kinase subunit epsilon"/>
    <property type="match status" value="1"/>
</dbReference>
<dbReference type="InterPro" id="IPR000719">
    <property type="entry name" value="Prot_kinase_dom"/>
</dbReference>
<evidence type="ECO:0000256" key="3">
    <source>
        <dbReference type="ARBA" id="ARBA00022527"/>
    </source>
</evidence>
<feature type="binding site" evidence="8">
    <location>
        <position position="45"/>
    </location>
    <ligand>
        <name>ATP</name>
        <dbReference type="ChEBI" id="CHEBI:30616"/>
    </ligand>
</feature>
<accession>A0A1S3IUR1</accession>
<feature type="region of interest" description="Disordered" evidence="9">
    <location>
        <begin position="698"/>
        <end position="732"/>
    </location>
</feature>
<evidence type="ECO:0000256" key="9">
    <source>
        <dbReference type="SAM" id="MobiDB-lite"/>
    </source>
</evidence>
<dbReference type="OMA" id="CNNTIIE"/>
<dbReference type="Gene3D" id="3.30.200.20">
    <property type="entry name" value="Phosphorylase Kinase, domain 1"/>
    <property type="match status" value="1"/>
</dbReference>
<dbReference type="GO" id="GO:0005524">
    <property type="term" value="F:ATP binding"/>
    <property type="evidence" value="ECO:0007669"/>
    <property type="project" value="UniProtKB-UniRule"/>
</dbReference>
<feature type="domain" description="Protein kinase" evidence="10">
    <location>
        <begin position="16"/>
        <end position="365"/>
    </location>
</feature>
<dbReference type="GO" id="GO:0004674">
    <property type="term" value="F:protein serine/threonine kinase activity"/>
    <property type="evidence" value="ECO:0007669"/>
    <property type="project" value="UniProtKB-KW"/>
</dbReference>
<dbReference type="Pfam" id="PF00069">
    <property type="entry name" value="Pkinase"/>
    <property type="match status" value="1"/>
</dbReference>
<evidence type="ECO:0000256" key="1">
    <source>
        <dbReference type="ARBA" id="ARBA00004496"/>
    </source>
</evidence>
<dbReference type="AlphaFoldDB" id="A0A1S3IUR1"/>
<dbReference type="GeneID" id="106167428"/>
<dbReference type="InterPro" id="IPR041309">
    <property type="entry name" value="TBK1_CC1"/>
</dbReference>
<proteinExistence type="predicted"/>
<evidence type="ECO:0000313" key="12">
    <source>
        <dbReference type="RefSeq" id="XP_013401671.1"/>
    </source>
</evidence>
<dbReference type="InterPro" id="IPR051180">
    <property type="entry name" value="IKK"/>
</dbReference>
<dbReference type="Proteomes" id="UP000085678">
    <property type="component" value="Unplaced"/>
</dbReference>
<keyword evidence="11" id="KW-1185">Reference proteome</keyword>
<dbReference type="PANTHER" id="PTHR22969">
    <property type="entry name" value="IKB KINASE"/>
    <property type="match status" value="1"/>
</dbReference>
<dbReference type="GO" id="GO:0010628">
    <property type="term" value="P:positive regulation of gene expression"/>
    <property type="evidence" value="ECO:0007669"/>
    <property type="project" value="UniProtKB-ARBA"/>
</dbReference>
<dbReference type="GO" id="GO:0005737">
    <property type="term" value="C:cytoplasm"/>
    <property type="evidence" value="ECO:0007669"/>
    <property type="project" value="UniProtKB-SubCell"/>
</dbReference>
<dbReference type="InterPro" id="IPR017441">
    <property type="entry name" value="Protein_kinase_ATP_BS"/>
</dbReference>
<dbReference type="PROSITE" id="PS50011">
    <property type="entry name" value="PROTEIN_KINASE_DOM"/>
    <property type="match status" value="1"/>
</dbReference>
<keyword evidence="4" id="KW-0808">Transferase</keyword>
<dbReference type="Gene3D" id="1.10.510.10">
    <property type="entry name" value="Transferase(Phosphotransferase) domain 1"/>
    <property type="match status" value="1"/>
</dbReference>
<keyword evidence="2" id="KW-0963">Cytoplasm</keyword>
<dbReference type="PROSITE" id="PS00107">
    <property type="entry name" value="PROTEIN_KINASE_ATP"/>
    <property type="match status" value="1"/>
</dbReference>
<feature type="compositionally biased region" description="Polar residues" evidence="9">
    <location>
        <begin position="714"/>
        <end position="724"/>
    </location>
</feature>
<dbReference type="FunCoup" id="A0A1S3IUR1">
    <property type="interactions" value="1792"/>
</dbReference>
<evidence type="ECO:0000259" key="10">
    <source>
        <dbReference type="PROSITE" id="PS50011"/>
    </source>
</evidence>
<dbReference type="FunFam" id="3.30.200.20:FF:000106">
    <property type="entry name" value="serine/threonine-protein kinase TBK1 isoform X1"/>
    <property type="match status" value="1"/>
</dbReference>
<dbReference type="CDD" id="cd12219">
    <property type="entry name" value="Ubl_TBK1_like"/>
    <property type="match status" value="1"/>
</dbReference>
<keyword evidence="6" id="KW-0418">Kinase</keyword>
<dbReference type="GO" id="GO:0006950">
    <property type="term" value="P:response to stress"/>
    <property type="evidence" value="ECO:0007669"/>
    <property type="project" value="UniProtKB-ARBA"/>
</dbReference>
<keyword evidence="5 8" id="KW-0547">Nucleotide-binding</keyword>
<gene>
    <name evidence="12" type="primary">LOC106167428</name>
</gene>
<keyword evidence="7 8" id="KW-0067">ATP-binding</keyword>
<dbReference type="GO" id="GO:0045089">
    <property type="term" value="P:positive regulation of innate immune response"/>
    <property type="evidence" value="ECO:0007669"/>
    <property type="project" value="UniProtKB-ARBA"/>
</dbReference>
<evidence type="ECO:0000256" key="8">
    <source>
        <dbReference type="PROSITE-ProRule" id="PRU10141"/>
    </source>
</evidence>
<dbReference type="InterPro" id="IPR011009">
    <property type="entry name" value="Kinase-like_dom_sf"/>
</dbReference>
<dbReference type="Gene3D" id="1.20.1270.420">
    <property type="match status" value="1"/>
</dbReference>
<dbReference type="InParanoid" id="A0A1S3IUR1"/>
<organism evidence="11 12">
    <name type="scientific">Lingula anatina</name>
    <name type="common">Brachiopod</name>
    <name type="synonym">Lingula unguis</name>
    <dbReference type="NCBI Taxonomy" id="7574"/>
    <lineage>
        <taxon>Eukaryota</taxon>
        <taxon>Metazoa</taxon>
        <taxon>Spiralia</taxon>
        <taxon>Lophotrochozoa</taxon>
        <taxon>Brachiopoda</taxon>
        <taxon>Linguliformea</taxon>
        <taxon>Lingulata</taxon>
        <taxon>Lingulida</taxon>
        <taxon>Linguloidea</taxon>
        <taxon>Lingulidae</taxon>
        <taxon>Lingula</taxon>
    </lineage>
</organism>
<evidence type="ECO:0000313" key="11">
    <source>
        <dbReference type="Proteomes" id="UP000085678"/>
    </source>
</evidence>
<dbReference type="STRING" id="7574.A0A1S3IUR1"/>
<comment type="subcellular location">
    <subcellularLocation>
        <location evidence="1">Cytoplasm</location>
    </subcellularLocation>
</comment>
<protein>
    <submittedName>
        <fullName evidence="12">Serine/threonine-protein kinase TBK1-like</fullName>
    </submittedName>
</protein>
<dbReference type="Gene3D" id="3.10.20.90">
    <property type="entry name" value="Phosphatidylinositol 3-kinase Catalytic Subunit, Chain A, domain 1"/>
    <property type="match status" value="1"/>
</dbReference>
<sequence>MSQLSSNLRGSASYVWSTNDPLGQGATGAVYRCRHKRTGEVFAVKTFNTVSHYRPLDVQTREFDVVRKLNHRNIVSMVAIEEEQHTRNRIIVMELCDCSLYNMLEKPENAFGLEEVEFLEVLNDVAEGMRYLRDQNIVHRDIKPGNIMRSIGEDKQSIYKLTDFGAARELEESEQFVSLYGTEEYLYPDMYERAVLRRPVQQLFGKEVDLWSLGVTLYHTATGHLPFQPFGGRRNKEVMHKITADKDSGVISGIQSTENGPIEYSTELPNTCQLSKGLKLLVTPLLAGLMENTSSRMWTFDQFFATVKDIMKKVVVYVFSTATCECLSIYINKTETYAKFQDAIAEQTDIRASAQFLLFQNHHFTKIVQSMTLVERYPKTSPQDPVFLYFTDVDSALFTRLPELQIPKYPKFGTSISLENDYPLAKKCAGNTEYIVRKLRLINLQQVLLDKAMTMYIQIIKFEISGYQESNVFIVIMITETHKRLQTATRSLNRIVCVVQGLASLRGEQAPNEVRFLEEDLQAAENQLAVPCQEAVKSTEELKSYVHQFCQGVVIDDELSKRWKSNWGCLETERCVEKGLVLSEQINKTMEEFKRDKQLKRLPYNDEQIHKFEKNKMNENCTKATSLAMDHCYPNLRKVFKKFEEAFLFVCTFITKLGKIKKRIDNLTEKQSRLSTILDEKMEHCLRKFETVSDLLSSGGKRQETSPLVGSAVAKQQGTGSRPSSGKAKERENQLLREIQEELKALNLDSAEIRQAFQENTNLVKELEKLQFQNHVEVQSG</sequence>
<dbReference type="SMART" id="SM00220">
    <property type="entry name" value="S_TKc"/>
    <property type="match status" value="1"/>
</dbReference>
<dbReference type="InterPro" id="IPR041087">
    <property type="entry name" value="TBK1_ULD"/>
</dbReference>